<proteinExistence type="evidence at transcript level"/>
<feature type="compositionally biased region" description="Basic and acidic residues" evidence="1">
    <location>
        <begin position="194"/>
        <end position="204"/>
    </location>
</feature>
<feature type="region of interest" description="Disordered" evidence="1">
    <location>
        <begin position="35"/>
        <end position="212"/>
    </location>
</feature>
<dbReference type="EMBL" id="JR036656">
    <property type="protein sequence ID" value="AEY57298.1"/>
    <property type="molecule type" value="mRNA"/>
</dbReference>
<accession>V9I9H4</accession>
<organism evidence="2">
    <name type="scientific">Apis cerana</name>
    <name type="common">Indian honeybee</name>
    <dbReference type="NCBI Taxonomy" id="7461"/>
    <lineage>
        <taxon>Eukaryota</taxon>
        <taxon>Metazoa</taxon>
        <taxon>Ecdysozoa</taxon>
        <taxon>Arthropoda</taxon>
        <taxon>Hexapoda</taxon>
        <taxon>Insecta</taxon>
        <taxon>Pterygota</taxon>
        <taxon>Neoptera</taxon>
        <taxon>Endopterygota</taxon>
        <taxon>Hymenoptera</taxon>
        <taxon>Apocrita</taxon>
        <taxon>Aculeata</taxon>
        <taxon>Apoidea</taxon>
        <taxon>Anthophila</taxon>
        <taxon>Apidae</taxon>
        <taxon>Apis</taxon>
    </lineage>
</organism>
<name>V9I9H4_APICE</name>
<feature type="compositionally biased region" description="Polar residues" evidence="1">
    <location>
        <begin position="144"/>
        <end position="173"/>
    </location>
</feature>
<gene>
    <name evidence="2" type="ORF">ACCB00185.1</name>
    <name evidence="3" type="ORF">ACCB00185.2</name>
</gene>
<protein>
    <submittedName>
        <fullName evidence="2">Uncharacterized protein</fullName>
    </submittedName>
</protein>
<dbReference type="EMBL" id="JR036655">
    <property type="protein sequence ID" value="AEY57297.1"/>
    <property type="molecule type" value="mRNA"/>
</dbReference>
<feature type="compositionally biased region" description="Basic and acidic residues" evidence="1">
    <location>
        <begin position="55"/>
        <end position="68"/>
    </location>
</feature>
<reference evidence="2" key="1">
    <citation type="submission" date="2011-11" db="EMBL/GenBank/DDBJ databases">
        <title>Decoding the brain transcriptome of the Eastern honeybee (Apis cerana) based on pyrosequencing.</title>
        <authorList>
            <person name="Sun L."/>
            <person name="Zheng H."/>
            <person name="Wang Y."/>
            <person name="Xie X."/>
            <person name="Zhu Y."/>
            <person name="Gu W."/>
            <person name="Wang S."/>
        </authorList>
    </citation>
    <scope>NUCLEOTIDE SEQUENCE</scope>
    <source>
        <tissue evidence="2">Brain</tissue>
    </source>
</reference>
<feature type="compositionally biased region" description="Low complexity" evidence="1">
    <location>
        <begin position="131"/>
        <end position="143"/>
    </location>
</feature>
<sequence length="263" mass="29649">MKEEEEEKEGVVKAKCLIDGKEFEDSKKLPKHLQEFLDMPANFDDGVWSPGSEPPPKEPSPERKESQKDGGIPPIWTPSSAGASPIPEKKEFRPVQFESPTLSRKKLAQQESTQETPPPWETEVEKKEITRSSYESTSTSSRIVNSHSAPSQGLNSLSSTPRLPRAQNPTITLLQKAREGQLPKGAAYLEENETEKRPSSDEKGIISPGEIRTRYGYGSGSGYLSEPEHRLYSDRSATLDNRRRLRTRKMISLRRLCLERMAR</sequence>
<evidence type="ECO:0000256" key="1">
    <source>
        <dbReference type="SAM" id="MobiDB-lite"/>
    </source>
</evidence>
<evidence type="ECO:0000313" key="3">
    <source>
        <dbReference type="EMBL" id="AEY57298.1"/>
    </source>
</evidence>
<evidence type="ECO:0000313" key="2">
    <source>
        <dbReference type="EMBL" id="AEY57297.1"/>
    </source>
</evidence>
<dbReference type="AlphaFoldDB" id="V9I9H4"/>